<dbReference type="EMBL" id="KY000032">
    <property type="protein sequence ID" value="ASK41972.1"/>
    <property type="molecule type" value="Genomic_DNA"/>
</dbReference>
<dbReference type="AlphaFoldDB" id="A0A2Z2PK35"/>
<accession>A0A2Z2PK35</accession>
<proteinExistence type="predicted"/>
<organism evidence="1">
    <name type="scientific">Agrobacterium fabrum</name>
    <dbReference type="NCBI Taxonomy" id="1176649"/>
    <lineage>
        <taxon>Bacteria</taxon>
        <taxon>Pseudomonadati</taxon>
        <taxon>Pseudomonadota</taxon>
        <taxon>Alphaproteobacteria</taxon>
        <taxon>Hyphomicrobiales</taxon>
        <taxon>Rhizobiaceae</taxon>
        <taxon>Rhizobium/Agrobacterium group</taxon>
        <taxon>Agrobacterium</taxon>
        <taxon>Agrobacterium tumefaciens complex</taxon>
    </lineage>
</organism>
<protein>
    <submittedName>
        <fullName evidence="1">Uncharacterized protein</fullName>
    </submittedName>
</protein>
<reference evidence="1" key="1">
    <citation type="submission" date="2016-10" db="EMBL/GenBank/DDBJ databases">
        <title>Agrobacterium Ti plasmids: Classification based on T-DNA and Vir regions organization.</title>
        <authorList>
            <person name="Nabi N."/>
            <person name="Vial L."/>
            <person name="Ben Hafsa A."/>
            <person name="Chapulliot D."/>
            <person name="Berard A."/>
            <person name="Chauveau A."/>
            <person name="Le Paslier M.-C."/>
            <person name="Harzallah Skhiri F."/>
            <person name="Brunel D."/>
            <person name="Nesme X."/>
            <person name="Chaouachi M."/>
        </authorList>
    </citation>
    <scope>NUCLEOTIDE SEQUENCE</scope>
    <source>
        <strain evidence="1">CFBP2788</strain>
        <plasmid evidence="1">pTi_CFBP2788</plasmid>
    </source>
</reference>
<geneLocation type="plasmid" evidence="1">
    <name>pTi_CFBP2788</name>
</geneLocation>
<name>A0A2Z2PK35_9HYPH</name>
<evidence type="ECO:0000313" key="1">
    <source>
        <dbReference type="EMBL" id="ASK41972.1"/>
    </source>
</evidence>
<sequence>MLVLKKTRIAVDVNGWRHKVFVRWLSCSINDEVISVHAYDTVPNSRVGIWQQSDLYNSRRPPRFLTAPVQAYFNLLAPMMVVS</sequence>
<keyword evidence="1" id="KW-0614">Plasmid</keyword>